<evidence type="ECO:0000256" key="8">
    <source>
        <dbReference type="ARBA" id="ARBA00022840"/>
    </source>
</evidence>
<dbReference type="GO" id="GO:0005737">
    <property type="term" value="C:cytoplasm"/>
    <property type="evidence" value="ECO:0007669"/>
    <property type="project" value="UniProtKB-SubCell"/>
</dbReference>
<dbReference type="InterPro" id="IPR042174">
    <property type="entry name" value="RecF_2"/>
</dbReference>
<keyword evidence="5 12" id="KW-0235">DNA replication</keyword>
<dbReference type="GO" id="GO:0005524">
    <property type="term" value="F:ATP binding"/>
    <property type="evidence" value="ECO:0007669"/>
    <property type="project" value="UniProtKB-UniRule"/>
</dbReference>
<dbReference type="InterPro" id="IPR018078">
    <property type="entry name" value="DNA-binding_RecF_CS"/>
</dbReference>
<evidence type="ECO:0000256" key="11">
    <source>
        <dbReference type="ARBA" id="ARBA00023236"/>
    </source>
</evidence>
<comment type="caution">
    <text evidence="15">The sequence shown here is derived from an EMBL/GenBank/DDBJ whole genome shotgun (WGS) entry which is preliminary data.</text>
</comment>
<dbReference type="GO" id="GO:0006260">
    <property type="term" value="P:DNA replication"/>
    <property type="evidence" value="ECO:0007669"/>
    <property type="project" value="UniProtKB-UniRule"/>
</dbReference>
<evidence type="ECO:0000256" key="5">
    <source>
        <dbReference type="ARBA" id="ARBA00022705"/>
    </source>
</evidence>
<dbReference type="InterPro" id="IPR027417">
    <property type="entry name" value="P-loop_NTPase"/>
</dbReference>
<accession>A0A7C2INZ2</accession>
<feature type="domain" description="RecF/RecN/SMC N-terminal" evidence="14">
    <location>
        <begin position="8"/>
        <end position="365"/>
    </location>
</feature>
<dbReference type="GO" id="GO:0006302">
    <property type="term" value="P:double-strand break repair"/>
    <property type="evidence" value="ECO:0007669"/>
    <property type="project" value="TreeGrafter"/>
</dbReference>
<sequence>MAVVGMLLKKIHLTAWRSYTTCDFTPHPELNFVVGGNATGKTNLLEAVYYLCTGESWRAGREEELINWDAERAELVGLLTRDGYETKVTASIERGGRKRLTLGGRRVGKQTMRDAVGAILFTPGHLNLVQGQPHERRHYLDIELGSSHPQYGRCWEQYHRALHHRNVCLREVAAGRAGEALLEVWDEQVAAYGAKVLLYRLQLLRSFCPLVVRFYRELTRGKETLGLRYASTIELGGAYSEELLVRKIRSGLLVRRQEDMLRGATTIGPHRDELVILIDGRSARSYASQGQQRTIVCAFKLAELEMHAAYKRRRNIMLMDDVLSELDSEHQQYLLRALVGKTQVFITSSQPVTLDDFKSRTRLFESQGARLREV</sequence>
<dbReference type="EMBL" id="DSMU01000121">
    <property type="protein sequence ID" value="HEL65418.1"/>
    <property type="molecule type" value="Genomic_DNA"/>
</dbReference>
<feature type="binding site" evidence="12">
    <location>
        <begin position="35"/>
        <end position="42"/>
    </location>
    <ligand>
        <name>ATP</name>
        <dbReference type="ChEBI" id="CHEBI:30616"/>
    </ligand>
</feature>
<organism evidence="15">
    <name type="scientific">Ammonifex degensii</name>
    <dbReference type="NCBI Taxonomy" id="42838"/>
    <lineage>
        <taxon>Bacteria</taxon>
        <taxon>Bacillati</taxon>
        <taxon>Bacillota</taxon>
        <taxon>Clostridia</taxon>
        <taxon>Thermoanaerobacterales</taxon>
        <taxon>Thermoanaerobacteraceae</taxon>
        <taxon>Ammonifex</taxon>
    </lineage>
</organism>
<dbReference type="InterPro" id="IPR001238">
    <property type="entry name" value="DNA-binding_RecF"/>
</dbReference>
<keyword evidence="7 12" id="KW-0227">DNA damage</keyword>
<evidence type="ECO:0000256" key="10">
    <source>
        <dbReference type="ARBA" id="ARBA00023204"/>
    </source>
</evidence>
<keyword evidence="10 12" id="KW-0234">DNA repair</keyword>
<dbReference type="Gene3D" id="1.20.1050.90">
    <property type="entry name" value="RecF/RecN/SMC, N-terminal domain"/>
    <property type="match status" value="1"/>
</dbReference>
<comment type="subcellular location">
    <subcellularLocation>
        <location evidence="1 12 13">Cytoplasm</location>
    </subcellularLocation>
</comment>
<dbReference type="GO" id="GO:0000731">
    <property type="term" value="P:DNA synthesis involved in DNA repair"/>
    <property type="evidence" value="ECO:0007669"/>
    <property type="project" value="TreeGrafter"/>
</dbReference>
<keyword evidence="9 12" id="KW-0238">DNA-binding</keyword>
<dbReference type="AlphaFoldDB" id="A0A7C2INZ2"/>
<proteinExistence type="inferred from homology"/>
<dbReference type="Pfam" id="PF02463">
    <property type="entry name" value="SMC_N"/>
    <property type="match status" value="1"/>
</dbReference>
<dbReference type="Gene3D" id="3.40.50.300">
    <property type="entry name" value="P-loop containing nucleotide triphosphate hydrolases"/>
    <property type="match status" value="1"/>
</dbReference>
<protein>
    <recommendedName>
        <fullName evidence="3 12">DNA replication and repair protein RecF</fullName>
    </recommendedName>
</protein>
<evidence type="ECO:0000256" key="13">
    <source>
        <dbReference type="RuleBase" id="RU000578"/>
    </source>
</evidence>
<dbReference type="InterPro" id="IPR003395">
    <property type="entry name" value="RecF/RecN/SMC_N"/>
</dbReference>
<keyword evidence="11 12" id="KW-0742">SOS response</keyword>
<keyword evidence="8 12" id="KW-0067">ATP-binding</keyword>
<evidence type="ECO:0000256" key="3">
    <source>
        <dbReference type="ARBA" id="ARBA00020170"/>
    </source>
</evidence>
<reference evidence="15" key="1">
    <citation type="journal article" date="2020" name="mSystems">
        <title>Genome- and Community-Level Interaction Insights into Carbon Utilization and Element Cycling Functions of Hydrothermarchaeota in Hydrothermal Sediment.</title>
        <authorList>
            <person name="Zhou Z."/>
            <person name="Liu Y."/>
            <person name="Xu W."/>
            <person name="Pan J."/>
            <person name="Luo Z.H."/>
            <person name="Li M."/>
        </authorList>
    </citation>
    <scope>NUCLEOTIDE SEQUENCE [LARGE SCALE GENOMIC DNA]</scope>
    <source>
        <strain evidence="15">SpSt-300</strain>
    </source>
</reference>
<evidence type="ECO:0000256" key="9">
    <source>
        <dbReference type="ARBA" id="ARBA00023125"/>
    </source>
</evidence>
<evidence type="ECO:0000256" key="4">
    <source>
        <dbReference type="ARBA" id="ARBA00022490"/>
    </source>
</evidence>
<evidence type="ECO:0000256" key="2">
    <source>
        <dbReference type="ARBA" id="ARBA00008016"/>
    </source>
</evidence>
<evidence type="ECO:0000256" key="6">
    <source>
        <dbReference type="ARBA" id="ARBA00022741"/>
    </source>
</evidence>
<evidence type="ECO:0000259" key="14">
    <source>
        <dbReference type="Pfam" id="PF02463"/>
    </source>
</evidence>
<dbReference type="GO" id="GO:0009432">
    <property type="term" value="P:SOS response"/>
    <property type="evidence" value="ECO:0007669"/>
    <property type="project" value="UniProtKB-UniRule"/>
</dbReference>
<evidence type="ECO:0000256" key="12">
    <source>
        <dbReference type="HAMAP-Rule" id="MF_00365"/>
    </source>
</evidence>
<dbReference type="PANTHER" id="PTHR32182">
    <property type="entry name" value="DNA REPLICATION AND REPAIR PROTEIN RECF"/>
    <property type="match status" value="1"/>
</dbReference>
<dbReference type="SUPFAM" id="SSF52540">
    <property type="entry name" value="P-loop containing nucleoside triphosphate hydrolases"/>
    <property type="match status" value="1"/>
</dbReference>
<comment type="similarity">
    <text evidence="2 12 13">Belongs to the RecF family.</text>
</comment>
<name>A0A7C2INZ2_9THEO</name>
<keyword evidence="6 12" id="KW-0547">Nucleotide-binding</keyword>
<evidence type="ECO:0000256" key="7">
    <source>
        <dbReference type="ARBA" id="ARBA00022763"/>
    </source>
</evidence>
<gene>
    <name evidence="12" type="primary">recF</name>
    <name evidence="15" type="ORF">ENQ34_01875</name>
</gene>
<dbReference type="PROSITE" id="PS00618">
    <property type="entry name" value="RECF_2"/>
    <property type="match status" value="1"/>
</dbReference>
<dbReference type="HAMAP" id="MF_00365">
    <property type="entry name" value="RecF"/>
    <property type="match status" value="1"/>
</dbReference>
<keyword evidence="4 12" id="KW-0963">Cytoplasm</keyword>
<comment type="function">
    <text evidence="12 13">The RecF protein is involved in DNA metabolism; it is required for DNA replication and normal SOS inducibility. RecF binds preferentially to single-stranded, linear DNA. It also seems to bind ATP.</text>
</comment>
<dbReference type="GO" id="GO:0003697">
    <property type="term" value="F:single-stranded DNA binding"/>
    <property type="evidence" value="ECO:0007669"/>
    <property type="project" value="UniProtKB-UniRule"/>
</dbReference>
<dbReference type="NCBIfam" id="TIGR00611">
    <property type="entry name" value="recf"/>
    <property type="match status" value="1"/>
</dbReference>
<evidence type="ECO:0000313" key="15">
    <source>
        <dbReference type="EMBL" id="HEL65418.1"/>
    </source>
</evidence>
<dbReference type="PANTHER" id="PTHR32182:SF0">
    <property type="entry name" value="DNA REPLICATION AND REPAIR PROTEIN RECF"/>
    <property type="match status" value="1"/>
</dbReference>
<evidence type="ECO:0000256" key="1">
    <source>
        <dbReference type="ARBA" id="ARBA00004496"/>
    </source>
</evidence>